<gene>
    <name evidence="1" type="ORF">AA23TX_07615</name>
</gene>
<protein>
    <submittedName>
        <fullName evidence="1">Uncharacterized protein</fullName>
    </submittedName>
</protein>
<dbReference type="EMBL" id="CABVGP010000003">
    <property type="protein sequence ID" value="VVJ22698.1"/>
    <property type="molecule type" value="Genomic_DNA"/>
</dbReference>
<sequence>MTCATTHDFYLGRGPDADRIASIDLNHCACTSLAAIEDARTADEFRRRVERLGDTVHRHELGYVTSTPSAWWPWLWPTSHGTDLTYAFDGDAVWTCQRGQRWSACAGHYVPPGPDEAPVVFPPGRDSCGYTGVDAADTISRRYGPMLGRTHGDRVEELGMRILADLTLPPGPGTPVELAALHSRLAPDLRYAVTVDSSAAELEIEVFGYRGGGLASDLARDALASVPALYGWTDLDGGPPRFGVRVLIADDNRSRSHLILANPHIHAILTTH</sequence>
<proteinExistence type="predicted"/>
<dbReference type="RefSeq" id="WP_155547657.1">
    <property type="nucleotide sequence ID" value="NZ_CABVGP010000003.1"/>
</dbReference>
<organism evidence="1 2">
    <name type="scientific">Amycolatopsis camponoti</name>
    <dbReference type="NCBI Taxonomy" id="2606593"/>
    <lineage>
        <taxon>Bacteria</taxon>
        <taxon>Bacillati</taxon>
        <taxon>Actinomycetota</taxon>
        <taxon>Actinomycetes</taxon>
        <taxon>Pseudonocardiales</taxon>
        <taxon>Pseudonocardiaceae</taxon>
        <taxon>Amycolatopsis</taxon>
    </lineage>
</organism>
<evidence type="ECO:0000313" key="2">
    <source>
        <dbReference type="Proteomes" id="UP000399805"/>
    </source>
</evidence>
<keyword evidence="2" id="KW-1185">Reference proteome</keyword>
<name>A0A6I8LWZ5_9PSEU</name>
<reference evidence="1 2" key="1">
    <citation type="submission" date="2019-09" db="EMBL/GenBank/DDBJ databases">
        <authorList>
            <person name="Leyn A S."/>
        </authorList>
    </citation>
    <scope>NUCLEOTIDE SEQUENCE [LARGE SCALE GENOMIC DNA]</scope>
    <source>
        <strain evidence="1">AA231_1</strain>
    </source>
</reference>
<evidence type="ECO:0000313" key="1">
    <source>
        <dbReference type="EMBL" id="VVJ22698.1"/>
    </source>
</evidence>
<dbReference type="Proteomes" id="UP000399805">
    <property type="component" value="Unassembled WGS sequence"/>
</dbReference>
<accession>A0A6I8LWZ5</accession>
<dbReference type="AlphaFoldDB" id="A0A6I8LWZ5"/>